<feature type="chain" id="PRO_5011740675" description="Cellulose biosynthesis protein BcsN" evidence="1">
    <location>
        <begin position="29"/>
        <end position="223"/>
    </location>
</feature>
<dbReference type="Proteomes" id="UP000199502">
    <property type="component" value="Unassembled WGS sequence"/>
</dbReference>
<evidence type="ECO:0008006" key="4">
    <source>
        <dbReference type="Google" id="ProtNLM"/>
    </source>
</evidence>
<accession>A0A1G5DP54</accession>
<gene>
    <name evidence="2" type="ORF">SAMN05660710_00880</name>
</gene>
<dbReference type="PROSITE" id="PS51257">
    <property type="entry name" value="PROKAR_LIPOPROTEIN"/>
    <property type="match status" value="1"/>
</dbReference>
<sequence>MSGRAGSRSMFWRIGLVLSCAAALAACAVTPQSLLTSSAALREQTPFTPISVSQSWINAPDIVMVMQRGLRGESEQRVAMANRAGGTGENVVIMRAQAHHGRAGRFDYDEFVRWAGGTPAPFRGVTSGDLLSAEDEAGIYFWAEERGGADVVCVLGVRRLTSAQRLLPAGATTLDILMRNCVRGESQDALAPLLAGSVSASPMPGVSAGASRNISPLAAPVVR</sequence>
<evidence type="ECO:0000313" key="3">
    <source>
        <dbReference type="Proteomes" id="UP000199502"/>
    </source>
</evidence>
<evidence type="ECO:0000313" key="2">
    <source>
        <dbReference type="EMBL" id="SCY16240.1"/>
    </source>
</evidence>
<protein>
    <recommendedName>
        <fullName evidence="4">Cellulose biosynthesis protein BcsN</fullName>
    </recommendedName>
</protein>
<evidence type="ECO:0000256" key="1">
    <source>
        <dbReference type="SAM" id="SignalP"/>
    </source>
</evidence>
<proteinExistence type="predicted"/>
<dbReference type="EMBL" id="FMVT01000002">
    <property type="protein sequence ID" value="SCY16240.1"/>
    <property type="molecule type" value="Genomic_DNA"/>
</dbReference>
<dbReference type="AlphaFoldDB" id="A0A1G5DP54"/>
<feature type="signal peptide" evidence="1">
    <location>
        <begin position="1"/>
        <end position="28"/>
    </location>
</feature>
<reference evidence="2 3" key="1">
    <citation type="submission" date="2016-10" db="EMBL/GenBank/DDBJ databases">
        <authorList>
            <person name="de Groot N.N."/>
        </authorList>
    </citation>
    <scope>NUCLEOTIDE SEQUENCE [LARGE SCALE GENOMIC DNA]</scope>
    <source>
        <strain evidence="2 3">CGMCC 1.8925</strain>
    </source>
</reference>
<name>A0A1G5DP54_9RHOB</name>
<keyword evidence="1" id="KW-0732">Signal</keyword>
<dbReference type="STRING" id="336292.SAMN05660710_00880"/>
<keyword evidence="3" id="KW-1185">Reference proteome</keyword>
<organism evidence="2 3">
    <name type="scientific">Paracoccus tibetensis</name>
    <dbReference type="NCBI Taxonomy" id="336292"/>
    <lineage>
        <taxon>Bacteria</taxon>
        <taxon>Pseudomonadati</taxon>
        <taxon>Pseudomonadota</taxon>
        <taxon>Alphaproteobacteria</taxon>
        <taxon>Rhodobacterales</taxon>
        <taxon>Paracoccaceae</taxon>
        <taxon>Paracoccus</taxon>
    </lineage>
</organism>